<evidence type="ECO:0000259" key="9">
    <source>
        <dbReference type="Pfam" id="PF14474"/>
    </source>
</evidence>
<comment type="function">
    <text evidence="1">May be involved in a process influencing telomere capping.</text>
</comment>
<evidence type="ECO:0000256" key="1">
    <source>
        <dbReference type="ARBA" id="ARBA00002738"/>
    </source>
</evidence>
<evidence type="ECO:0000256" key="7">
    <source>
        <dbReference type="ARBA" id="ARBA00023242"/>
    </source>
</evidence>
<feature type="compositionally biased region" description="Polar residues" evidence="8">
    <location>
        <begin position="598"/>
        <end position="615"/>
    </location>
</feature>
<evidence type="ECO:0000256" key="5">
    <source>
        <dbReference type="ARBA" id="ARBA00015162"/>
    </source>
</evidence>
<reference evidence="10" key="1">
    <citation type="submission" date="2023-03" db="EMBL/GenBank/DDBJ databases">
        <title>Massive genome expansion in bonnet fungi (Mycena s.s.) driven by repeated elements and novel gene families across ecological guilds.</title>
        <authorList>
            <consortium name="Lawrence Berkeley National Laboratory"/>
            <person name="Harder C.B."/>
            <person name="Miyauchi S."/>
            <person name="Viragh M."/>
            <person name="Kuo A."/>
            <person name="Thoen E."/>
            <person name="Andreopoulos B."/>
            <person name="Lu D."/>
            <person name="Skrede I."/>
            <person name="Drula E."/>
            <person name="Henrissat B."/>
            <person name="Morin E."/>
            <person name="Kohler A."/>
            <person name="Barry K."/>
            <person name="LaButti K."/>
            <person name="Morin E."/>
            <person name="Salamov A."/>
            <person name="Lipzen A."/>
            <person name="Mereny Z."/>
            <person name="Hegedus B."/>
            <person name="Baldrian P."/>
            <person name="Stursova M."/>
            <person name="Weitz H."/>
            <person name="Taylor A."/>
            <person name="Grigoriev I.V."/>
            <person name="Nagy L.G."/>
            <person name="Martin F."/>
            <person name="Kauserud H."/>
        </authorList>
    </citation>
    <scope>NUCLEOTIDE SEQUENCE</scope>
    <source>
        <strain evidence="10">CBHHK173m</strain>
    </source>
</reference>
<gene>
    <name evidence="10" type="ORF">B0H15DRAFT_988699</name>
</gene>
<evidence type="ECO:0000256" key="4">
    <source>
        <dbReference type="ARBA" id="ARBA00009461"/>
    </source>
</evidence>
<dbReference type="GO" id="GO:0005634">
    <property type="term" value="C:nucleus"/>
    <property type="evidence" value="ECO:0007669"/>
    <property type="project" value="UniProtKB-SubCell"/>
</dbReference>
<evidence type="ECO:0000256" key="6">
    <source>
        <dbReference type="ARBA" id="ARBA00022490"/>
    </source>
</evidence>
<name>A0AAD6U5C5_9AGAR</name>
<feature type="region of interest" description="Disordered" evidence="8">
    <location>
        <begin position="598"/>
        <end position="623"/>
    </location>
</feature>
<keyword evidence="7" id="KW-0539">Nucleus</keyword>
<keyword evidence="11" id="KW-1185">Reference proteome</keyword>
<comment type="similarity">
    <text evidence="4">Belongs to the RTC4 family.</text>
</comment>
<evidence type="ECO:0000313" key="11">
    <source>
        <dbReference type="Proteomes" id="UP001222325"/>
    </source>
</evidence>
<dbReference type="EMBL" id="JARJCN010000035">
    <property type="protein sequence ID" value="KAJ7085173.1"/>
    <property type="molecule type" value="Genomic_DNA"/>
</dbReference>
<protein>
    <recommendedName>
        <fullName evidence="5">Restriction of telomere capping protein 4</fullName>
    </recommendedName>
</protein>
<feature type="domain" description="Restriction of telomere capping protein 4 C-terminal" evidence="9">
    <location>
        <begin position="772"/>
        <end position="852"/>
    </location>
</feature>
<dbReference type="InterPro" id="IPR039024">
    <property type="entry name" value="RTC4"/>
</dbReference>
<organism evidence="10 11">
    <name type="scientific">Mycena belliarum</name>
    <dbReference type="NCBI Taxonomy" id="1033014"/>
    <lineage>
        <taxon>Eukaryota</taxon>
        <taxon>Fungi</taxon>
        <taxon>Dikarya</taxon>
        <taxon>Basidiomycota</taxon>
        <taxon>Agaricomycotina</taxon>
        <taxon>Agaricomycetes</taxon>
        <taxon>Agaricomycetidae</taxon>
        <taxon>Agaricales</taxon>
        <taxon>Marasmiineae</taxon>
        <taxon>Mycenaceae</taxon>
        <taxon>Mycena</taxon>
    </lineage>
</organism>
<feature type="region of interest" description="Disordered" evidence="8">
    <location>
        <begin position="228"/>
        <end position="266"/>
    </location>
</feature>
<dbReference type="Proteomes" id="UP001222325">
    <property type="component" value="Unassembled WGS sequence"/>
</dbReference>
<feature type="compositionally biased region" description="Pro residues" evidence="8">
    <location>
        <begin position="237"/>
        <end position="259"/>
    </location>
</feature>
<evidence type="ECO:0000256" key="2">
    <source>
        <dbReference type="ARBA" id="ARBA00004123"/>
    </source>
</evidence>
<dbReference type="PANTHER" id="PTHR41391:SF1">
    <property type="entry name" value="RESTRICTION OF TELOMERE CAPPING PROTEIN 4"/>
    <property type="match status" value="1"/>
</dbReference>
<comment type="caution">
    <text evidence="10">The sequence shown here is derived from an EMBL/GenBank/DDBJ whole genome shotgun (WGS) entry which is preliminary data.</text>
</comment>
<dbReference type="PANTHER" id="PTHR41391">
    <property type="entry name" value="RESTRICTION OF TELOMERE CAPPING PROTEIN 4"/>
    <property type="match status" value="1"/>
</dbReference>
<keyword evidence="6" id="KW-0963">Cytoplasm</keyword>
<evidence type="ECO:0000256" key="8">
    <source>
        <dbReference type="SAM" id="MobiDB-lite"/>
    </source>
</evidence>
<evidence type="ECO:0000313" key="10">
    <source>
        <dbReference type="EMBL" id="KAJ7085173.1"/>
    </source>
</evidence>
<accession>A0AAD6U5C5</accession>
<feature type="non-terminal residue" evidence="10">
    <location>
        <position position="858"/>
    </location>
</feature>
<dbReference type="AlphaFoldDB" id="A0AAD6U5C5"/>
<evidence type="ECO:0000256" key="3">
    <source>
        <dbReference type="ARBA" id="ARBA00004496"/>
    </source>
</evidence>
<sequence length="858" mass="95296">PTSRRKSRSPLWAQPLWVVSHRSDALGTHWFATICVLHLGGWHLLLSPPLIFPTCLKHLSNHYPLAMASEPDPEIVRRSLCQLCNCRMGALRVYSGLSDPTKQALRGRIVQTCSRHDCHWTTFHTNISYLFEDAEALVQRLLWRETAPPGLAIPEQFVRPLRRATPTGAVPQSDGAGISCAVETCKTGSGNRTRGCMTCIEFKCRPCCNKAYENALELNLPRNACPTHHAPSSAGLPQPPLNLDPAPRPPPIAVQPNPPAATQSNPRLALTAPPARRLAQPLGPLWKDVRAGALEGEASRLDLKVKQLAMDERQKRTVELVIYHRANTSALVLYEYIPTFPNFQLSSLPGNVLEALALRDTSRADYWNGSWKIIDMQTVLTVEKGRSTLLKLRPSLLQELSLTECPGLADHLARQPRVVGTKRAGQSMDVVSPVKKAVKTCENQSITQVVADTMPTFIDVDAVAPVAAPAIPPGQSILSNTIDLTAAPTDDIPTVVKRVKSTKREEREWIADCSLSRWVDGWSEIRQRIKHIKKATEASEFPKVFQHPYKKSTVSKYKTTFSRIPEALRAKYLAMGDIPAASFEEALEAVQRYSRSASLVDSPSASPHPTSTDDPQPTFAIDSPLKPPNFSDFDFDLTVSSQSQLFPDHVHSAEFGLCPFCDTPYLAPPSAKLICMLGPLEGKSISSPTPTNPNHRRADHFLVYLLYCQQHREEGLVLPEARANGWPETIMYCDLYAEVHDFADVLADILQDLEASEFYQGALDRHSDSKLPEFTRSTGYYGEKGYQIMNVALRFMFPDIFDLAPFKPLVYDTLVREVLMPEAARRIVQEDLDLTPLAAKKTLKDSHVFGSVQHPASD</sequence>
<dbReference type="GO" id="GO:0005737">
    <property type="term" value="C:cytoplasm"/>
    <property type="evidence" value="ECO:0007669"/>
    <property type="project" value="UniProtKB-SubCell"/>
</dbReference>
<dbReference type="InterPro" id="IPR028094">
    <property type="entry name" value="RTC4_C"/>
</dbReference>
<dbReference type="Pfam" id="PF14474">
    <property type="entry name" value="RTC4"/>
    <property type="match status" value="1"/>
</dbReference>
<comment type="subcellular location">
    <subcellularLocation>
        <location evidence="3">Cytoplasm</location>
    </subcellularLocation>
    <subcellularLocation>
        <location evidence="2">Nucleus</location>
    </subcellularLocation>
</comment>
<proteinExistence type="inferred from homology"/>
<feature type="non-terminal residue" evidence="10">
    <location>
        <position position="1"/>
    </location>
</feature>